<reference evidence="1 2" key="1">
    <citation type="journal article" date="2018" name="Sci. Rep.">
        <title>Comparative analysis of the Pocillopora damicornis genome highlights role of immune system in coral evolution.</title>
        <authorList>
            <person name="Cunning R."/>
            <person name="Bay R.A."/>
            <person name="Gillette P."/>
            <person name="Baker A.C."/>
            <person name="Traylor-Knowles N."/>
        </authorList>
    </citation>
    <scope>NUCLEOTIDE SEQUENCE [LARGE SCALE GENOMIC DNA]</scope>
    <source>
        <strain evidence="1">RSMAS</strain>
        <tissue evidence="1">Whole animal</tissue>
    </source>
</reference>
<dbReference type="AlphaFoldDB" id="A0A3M6U4T4"/>
<keyword evidence="2" id="KW-1185">Reference proteome</keyword>
<feature type="non-terminal residue" evidence="1">
    <location>
        <position position="75"/>
    </location>
</feature>
<sequence length="75" mass="8532">MISLAAIGIELKVRSNKRLTKKATNHLYIYFSRRNLVDKIIYDRGNNAIDLIIGLLVASMVCVDPSKNKISKREK</sequence>
<dbReference type="EMBL" id="RCHS01002247">
    <property type="protein sequence ID" value="RMX48596.1"/>
    <property type="molecule type" value="Genomic_DNA"/>
</dbReference>
<protein>
    <submittedName>
        <fullName evidence="1">Uncharacterized protein</fullName>
    </submittedName>
</protein>
<name>A0A3M6U4T4_POCDA</name>
<organism evidence="1 2">
    <name type="scientific">Pocillopora damicornis</name>
    <name type="common">Cauliflower coral</name>
    <name type="synonym">Millepora damicornis</name>
    <dbReference type="NCBI Taxonomy" id="46731"/>
    <lineage>
        <taxon>Eukaryota</taxon>
        <taxon>Metazoa</taxon>
        <taxon>Cnidaria</taxon>
        <taxon>Anthozoa</taxon>
        <taxon>Hexacorallia</taxon>
        <taxon>Scleractinia</taxon>
        <taxon>Astrocoeniina</taxon>
        <taxon>Pocilloporidae</taxon>
        <taxon>Pocillopora</taxon>
    </lineage>
</organism>
<evidence type="ECO:0000313" key="1">
    <source>
        <dbReference type="EMBL" id="RMX48596.1"/>
    </source>
</evidence>
<proteinExistence type="predicted"/>
<dbReference type="Proteomes" id="UP000275408">
    <property type="component" value="Unassembled WGS sequence"/>
</dbReference>
<accession>A0A3M6U4T4</accession>
<comment type="caution">
    <text evidence="1">The sequence shown here is derived from an EMBL/GenBank/DDBJ whole genome shotgun (WGS) entry which is preliminary data.</text>
</comment>
<evidence type="ECO:0000313" key="2">
    <source>
        <dbReference type="Proteomes" id="UP000275408"/>
    </source>
</evidence>
<gene>
    <name evidence="1" type="ORF">pdam_00017139</name>
</gene>